<organism evidence="4 5">
    <name type="scientific">Peribacillus saganii</name>
    <dbReference type="NCBI Taxonomy" id="2303992"/>
    <lineage>
        <taxon>Bacteria</taxon>
        <taxon>Bacillati</taxon>
        <taxon>Bacillota</taxon>
        <taxon>Bacilli</taxon>
        <taxon>Bacillales</taxon>
        <taxon>Bacillaceae</taxon>
        <taxon>Peribacillus</taxon>
    </lineage>
</organism>
<reference evidence="4 5" key="1">
    <citation type="submission" date="2018-08" db="EMBL/GenBank/DDBJ databases">
        <title>Bacillus chawlae sp. nov., Bacillus glennii sp. nov., and Bacillus saganii sp. nov. Isolated from the Vehicle Assembly Building at Kennedy Space Center where the Viking Spacecraft were Assembled.</title>
        <authorList>
            <person name="Seuylemezian A."/>
            <person name="Vaishampayan P."/>
        </authorList>
    </citation>
    <scope>NUCLEOTIDE SEQUENCE [LARGE SCALE GENOMIC DNA]</scope>
    <source>
        <strain evidence="4 5">V47-23a</strain>
    </source>
</reference>
<keyword evidence="5" id="KW-1185">Reference proteome</keyword>
<evidence type="ECO:0000256" key="1">
    <source>
        <dbReference type="SAM" id="Phobius"/>
    </source>
</evidence>
<evidence type="ECO:0000259" key="2">
    <source>
        <dbReference type="Pfam" id="PF00188"/>
    </source>
</evidence>
<feature type="transmembrane region" description="Helical" evidence="1">
    <location>
        <begin position="20"/>
        <end position="39"/>
    </location>
</feature>
<proteinExistence type="predicted"/>
<dbReference type="AlphaFoldDB" id="A0A372LSL4"/>
<dbReference type="Pfam" id="PF00188">
    <property type="entry name" value="CAP"/>
    <property type="match status" value="1"/>
</dbReference>
<evidence type="ECO:0000259" key="3">
    <source>
        <dbReference type="Pfam" id="PF14504"/>
    </source>
</evidence>
<keyword evidence="1" id="KW-0812">Transmembrane</keyword>
<dbReference type="InterPro" id="IPR035940">
    <property type="entry name" value="CAP_sf"/>
</dbReference>
<dbReference type="SUPFAM" id="SSF55797">
    <property type="entry name" value="PR-1-like"/>
    <property type="match status" value="1"/>
</dbReference>
<keyword evidence="1" id="KW-0472">Membrane</keyword>
<dbReference type="EMBL" id="QVTE01000008">
    <property type="protein sequence ID" value="RFU71205.1"/>
    <property type="molecule type" value="Genomic_DNA"/>
</dbReference>
<dbReference type="OrthoDB" id="9783944at2"/>
<dbReference type="Gene3D" id="3.40.33.10">
    <property type="entry name" value="CAP"/>
    <property type="match status" value="1"/>
</dbReference>
<evidence type="ECO:0008006" key="6">
    <source>
        <dbReference type="Google" id="ProtNLM"/>
    </source>
</evidence>
<dbReference type="Pfam" id="PF14504">
    <property type="entry name" value="CAP_assoc_N"/>
    <property type="match status" value="1"/>
</dbReference>
<dbReference type="PANTHER" id="PTHR31157:SF26">
    <property type="entry name" value="SCP-LIKE EXTRACELLULAR PROTEIN"/>
    <property type="match status" value="1"/>
</dbReference>
<dbReference type="InterPro" id="IPR029410">
    <property type="entry name" value="CAP_assoc"/>
</dbReference>
<feature type="domain" description="SCP" evidence="2">
    <location>
        <begin position="257"/>
        <end position="366"/>
    </location>
</feature>
<dbReference type="CDD" id="cd05379">
    <property type="entry name" value="CAP_bacterial"/>
    <property type="match status" value="1"/>
</dbReference>
<feature type="domain" description="CAP-associated" evidence="3">
    <location>
        <begin position="86"/>
        <end position="225"/>
    </location>
</feature>
<keyword evidence="1" id="KW-1133">Transmembrane helix</keyword>
<dbReference type="Proteomes" id="UP000264541">
    <property type="component" value="Unassembled WGS sequence"/>
</dbReference>
<protein>
    <recommendedName>
        <fullName evidence="6">CAP domain-containing protein</fullName>
    </recommendedName>
</protein>
<dbReference type="InterPro" id="IPR014044">
    <property type="entry name" value="CAP_dom"/>
</dbReference>
<accession>A0A372LSL4</accession>
<gene>
    <name evidence="4" type="ORF">D0469_04195</name>
</gene>
<sequence>MLYSKINSLQKGGISKLKSLVKILLLLAVIFVIGIYFNIGDSEKENAVLLGEKSTAPEKQGEDLPMKSSLPGKSTVKPAGGLGLIIGKSSDEVIKTYGKPTRVDFSSYGYHWWIYGAEEDSYMQIAIKSGKAVSAYAIGDNVNVSPFKIGQPVDEIYKNIEIETFIDIETKDSSYRFELSEPDMNMRPLIKMDQVYAQLYLDKFTGTVSSVRFLNEATLIEQQPYELTYRGHLPKEPELTEEQWVQVEAGNRQQIFDITNVMRKRFDLSPLKWDDPVSEVAFMHSSEMYKDKYFSHTSPTKGDLAERLKGARISYMVAGENIAAHYVDAVAAMEGWLNSKGHREALLNEEFTHLGVGVYKKYYTQNFIAK</sequence>
<evidence type="ECO:0000313" key="5">
    <source>
        <dbReference type="Proteomes" id="UP000264541"/>
    </source>
</evidence>
<name>A0A372LSL4_9BACI</name>
<evidence type="ECO:0000313" key="4">
    <source>
        <dbReference type="EMBL" id="RFU71205.1"/>
    </source>
</evidence>
<dbReference type="PANTHER" id="PTHR31157">
    <property type="entry name" value="SCP DOMAIN-CONTAINING PROTEIN"/>
    <property type="match status" value="1"/>
</dbReference>
<comment type="caution">
    <text evidence="4">The sequence shown here is derived from an EMBL/GenBank/DDBJ whole genome shotgun (WGS) entry which is preliminary data.</text>
</comment>